<reference evidence="1 2" key="1">
    <citation type="journal article" date="2015" name="Nature">
        <title>rRNA introns, odd ribosomes, and small enigmatic genomes across a large radiation of phyla.</title>
        <authorList>
            <person name="Brown C.T."/>
            <person name="Hug L.A."/>
            <person name="Thomas B.C."/>
            <person name="Sharon I."/>
            <person name="Castelle C.J."/>
            <person name="Singh A."/>
            <person name="Wilkins M.J."/>
            <person name="Williams K.H."/>
            <person name="Banfield J.F."/>
        </authorList>
    </citation>
    <scope>NUCLEOTIDE SEQUENCE [LARGE SCALE GENOMIC DNA]</scope>
</reference>
<proteinExistence type="predicted"/>
<evidence type="ECO:0000313" key="2">
    <source>
        <dbReference type="Proteomes" id="UP000033847"/>
    </source>
</evidence>
<organism evidence="1 2">
    <name type="scientific">candidate division WWE3 bacterium GW2011_GWF1_42_14</name>
    <dbReference type="NCBI Taxonomy" id="1619138"/>
    <lineage>
        <taxon>Bacteria</taxon>
        <taxon>Katanobacteria</taxon>
    </lineage>
</organism>
<accession>A0A0G0YQF7</accession>
<comment type="caution">
    <text evidence="1">The sequence shown here is derived from an EMBL/GenBank/DDBJ whole genome shotgun (WGS) entry which is preliminary data.</text>
</comment>
<name>A0A0G0YQF7_UNCKA</name>
<dbReference type="Proteomes" id="UP000033847">
    <property type="component" value="Unassembled WGS sequence"/>
</dbReference>
<sequence>MDNSLHFGQLPDPAVVETIADFICGDIKERYPVYRSSSYLTRFFQNIGINVAHDGSTRKWWVLETLNRLIPTEFEKVLLRLVDPKEYKGDQKLLAMAYKAMNELLGMEAMKIEYIGATPTLKRIQSINIDGDKLSNNASSDNEINQFLKKDYSDEIDINKLNLDSVITQVLTDRVNEARRCLESDLNLSLIFQLGSTLEGILLGVALKNQKEFMTNNSAPKDKNGYIKKIYDWTLSDLIDVSYSTKRLKLDVKKFSHALRDFRNFIHPHEQVAQAFNPDENTAHICWQVFKAAYSQLISEDKT</sequence>
<dbReference type="AlphaFoldDB" id="A0A0G0YQF7"/>
<dbReference type="EMBL" id="LCCU01000005">
    <property type="protein sequence ID" value="KKS38829.1"/>
    <property type="molecule type" value="Genomic_DNA"/>
</dbReference>
<protein>
    <submittedName>
        <fullName evidence="1">Uncharacterized protein</fullName>
    </submittedName>
</protein>
<gene>
    <name evidence="1" type="ORF">UV00_C0005G0012</name>
</gene>
<evidence type="ECO:0000313" key="1">
    <source>
        <dbReference type="EMBL" id="KKS38829.1"/>
    </source>
</evidence>